<proteinExistence type="predicted"/>
<evidence type="ECO:0000313" key="1">
    <source>
        <dbReference type="EMBL" id="OMJ09654.1"/>
    </source>
</evidence>
<reference evidence="1 2" key="1">
    <citation type="submission" date="2017-01" db="EMBL/GenBank/DDBJ databases">
        <authorList>
            <person name="Mah S.A."/>
            <person name="Swanson W.J."/>
            <person name="Moy G.W."/>
            <person name="Vacquier V.D."/>
        </authorList>
    </citation>
    <scope>NUCLEOTIDE SEQUENCE [LARGE SCALE GENOMIC DNA]</scope>
    <source>
        <strain evidence="1 2">GSMNP</strain>
    </source>
</reference>
<name>A0A1R1X4W1_9FUNG</name>
<protein>
    <submittedName>
        <fullName evidence="1">Uncharacterized protein</fullName>
    </submittedName>
</protein>
<comment type="caution">
    <text evidence="1">The sequence shown here is derived from an EMBL/GenBank/DDBJ whole genome shotgun (WGS) entry which is preliminary data.</text>
</comment>
<dbReference type="EMBL" id="LSSN01005357">
    <property type="protein sequence ID" value="OMJ09654.1"/>
    <property type="molecule type" value="Genomic_DNA"/>
</dbReference>
<keyword evidence="2" id="KW-1185">Reference proteome</keyword>
<accession>A0A1R1X4W1</accession>
<gene>
    <name evidence="1" type="ORF">AYI70_g10805</name>
</gene>
<dbReference type="Proteomes" id="UP000187283">
    <property type="component" value="Unassembled WGS sequence"/>
</dbReference>
<sequence length="113" mass="13293">MLQVAFVADIEQELRYRIHLVDIYLAVVAVDSCCQILLRRARFDVQFFRSAVEATITAITASMSLQGWHLLASIVFRHFRVCLKSSWNPIVARLYWFKFCRHCFSQLSLYLFL</sequence>
<evidence type="ECO:0000313" key="2">
    <source>
        <dbReference type="Proteomes" id="UP000187283"/>
    </source>
</evidence>
<organism evidence="1 2">
    <name type="scientific">Smittium culicis</name>
    <dbReference type="NCBI Taxonomy" id="133412"/>
    <lineage>
        <taxon>Eukaryota</taxon>
        <taxon>Fungi</taxon>
        <taxon>Fungi incertae sedis</taxon>
        <taxon>Zoopagomycota</taxon>
        <taxon>Kickxellomycotina</taxon>
        <taxon>Harpellomycetes</taxon>
        <taxon>Harpellales</taxon>
        <taxon>Legeriomycetaceae</taxon>
        <taxon>Smittium</taxon>
    </lineage>
</organism>
<dbReference type="AlphaFoldDB" id="A0A1R1X4W1"/>